<dbReference type="RefSeq" id="WP_268779951.1">
    <property type="nucleotide sequence ID" value="NZ_JAPRAT010000013.1"/>
</dbReference>
<accession>A0A9J6RCE0</accession>
<comment type="caution">
    <text evidence="1">The sequence shown here is derived from an EMBL/GenBank/DDBJ whole genome shotgun (WGS) entry which is preliminary data.</text>
</comment>
<sequence length="100" mass="12115">MKKNKKELENRFFEEIVVVVSELLIGYEDGYTFEFTKSEWNETYKLFVIDDSYRDYHLELSKQKVQILKQQSPHALQDFIQFKLKRQGFPINDMLTKWNG</sequence>
<name>A0A9J6RCE0_9BACI</name>
<organism evidence="1 2">
    <name type="scientific">Natronobacillus azotifigens</name>
    <dbReference type="NCBI Taxonomy" id="472978"/>
    <lineage>
        <taxon>Bacteria</taxon>
        <taxon>Bacillati</taxon>
        <taxon>Bacillota</taxon>
        <taxon>Bacilli</taxon>
        <taxon>Bacillales</taxon>
        <taxon>Bacillaceae</taxon>
        <taxon>Natronobacillus</taxon>
    </lineage>
</organism>
<evidence type="ECO:0000313" key="1">
    <source>
        <dbReference type="EMBL" id="MCZ0703181.1"/>
    </source>
</evidence>
<gene>
    <name evidence="1" type="ORF">OWO01_08150</name>
</gene>
<reference evidence="1" key="1">
    <citation type="submission" date="2022-11" db="EMBL/GenBank/DDBJ databases">
        <title>WGS of Natronobacillus azotifigens 24KS-1, an anaerobic diazotrophic haloalkaliphile from soda-rich habitats.</title>
        <authorList>
            <person name="Sorokin D.Y."/>
            <person name="Merkel A.Y."/>
        </authorList>
    </citation>
    <scope>NUCLEOTIDE SEQUENCE</scope>
    <source>
        <strain evidence="1">24KS-1</strain>
    </source>
</reference>
<dbReference type="AlphaFoldDB" id="A0A9J6RCE0"/>
<protein>
    <submittedName>
        <fullName evidence="1">Uncharacterized protein</fullName>
    </submittedName>
</protein>
<dbReference type="Proteomes" id="UP001084197">
    <property type="component" value="Unassembled WGS sequence"/>
</dbReference>
<proteinExistence type="predicted"/>
<keyword evidence="2" id="KW-1185">Reference proteome</keyword>
<evidence type="ECO:0000313" key="2">
    <source>
        <dbReference type="Proteomes" id="UP001084197"/>
    </source>
</evidence>
<dbReference type="EMBL" id="JAPRAT010000013">
    <property type="protein sequence ID" value="MCZ0703181.1"/>
    <property type="molecule type" value="Genomic_DNA"/>
</dbReference>